<dbReference type="EMBL" id="MU853347">
    <property type="protein sequence ID" value="KAK4111090.1"/>
    <property type="molecule type" value="Genomic_DNA"/>
</dbReference>
<sequence length="336" mass="37082">MVQFCQRGSSRFFEPFTEMLDLYQDHASLPHIKVAIIDTGVDSMHQALSGNIIRGASFVPSGEGRSYPWFTASDPHGTYMAALILQVNPLCDLYVYRISAGSVKTSLITHESVVEAIEAAIADGVDIINASWSFDKDHQELRTAVRNATTEAFFSTTTTNQRAPVLVFAAKSDEMFAGAVYPADYDNTISVGAATSRGRVGSESNKNADLIVLGEDMPAFGPAYYAASDSEGQYSERKKQRVTGSSVATALATRIASLLLMVAKNRDERTWERFKSRARMLDLFMKMRPAVDSSLRFVDPQQLFMAIKTIADGEGEREKLSDYLVKRSEGEESPFF</sequence>
<evidence type="ECO:0000256" key="5">
    <source>
        <dbReference type="PROSITE-ProRule" id="PRU01240"/>
    </source>
</evidence>
<dbReference type="PROSITE" id="PS51892">
    <property type="entry name" value="SUBTILASE"/>
    <property type="match status" value="1"/>
</dbReference>
<keyword evidence="8" id="KW-1185">Reference proteome</keyword>
<feature type="domain" description="KRAB-related" evidence="6">
    <location>
        <begin position="254"/>
        <end position="317"/>
    </location>
</feature>
<evidence type="ECO:0000313" key="7">
    <source>
        <dbReference type="EMBL" id="KAK4111090.1"/>
    </source>
</evidence>
<name>A0AAN6QIX8_9PEZI</name>
<dbReference type="Pfam" id="PF00082">
    <property type="entry name" value="Peptidase_S8"/>
    <property type="match status" value="1"/>
</dbReference>
<evidence type="ECO:0000256" key="1">
    <source>
        <dbReference type="ARBA" id="ARBA00011073"/>
    </source>
</evidence>
<keyword evidence="3 5" id="KW-0378">Hydrolase</keyword>
<dbReference type="InterPro" id="IPR015500">
    <property type="entry name" value="Peptidase_S8_subtilisin-rel"/>
</dbReference>
<dbReference type="InterPro" id="IPR036852">
    <property type="entry name" value="Peptidase_S8/S53_dom_sf"/>
</dbReference>
<feature type="active site" description="Charge relay system" evidence="5">
    <location>
        <position position="76"/>
    </location>
</feature>
<evidence type="ECO:0000256" key="2">
    <source>
        <dbReference type="ARBA" id="ARBA00022670"/>
    </source>
</evidence>
<evidence type="ECO:0000256" key="4">
    <source>
        <dbReference type="ARBA" id="ARBA00022825"/>
    </source>
</evidence>
<gene>
    <name evidence="7" type="ORF">N656DRAFT_168796</name>
</gene>
<dbReference type="GO" id="GO:0004252">
    <property type="term" value="F:serine-type endopeptidase activity"/>
    <property type="evidence" value="ECO:0007669"/>
    <property type="project" value="UniProtKB-UniRule"/>
</dbReference>
<dbReference type="SUPFAM" id="SSF52743">
    <property type="entry name" value="Subtilisin-like"/>
    <property type="match status" value="1"/>
</dbReference>
<proteinExistence type="inferred from homology"/>
<organism evidence="7 8">
    <name type="scientific">Canariomyces notabilis</name>
    <dbReference type="NCBI Taxonomy" id="2074819"/>
    <lineage>
        <taxon>Eukaryota</taxon>
        <taxon>Fungi</taxon>
        <taxon>Dikarya</taxon>
        <taxon>Ascomycota</taxon>
        <taxon>Pezizomycotina</taxon>
        <taxon>Sordariomycetes</taxon>
        <taxon>Sordariomycetidae</taxon>
        <taxon>Sordariales</taxon>
        <taxon>Chaetomiaceae</taxon>
        <taxon>Canariomyces</taxon>
    </lineage>
</organism>
<dbReference type="Gene3D" id="3.40.50.200">
    <property type="entry name" value="Peptidase S8/S53 domain"/>
    <property type="match status" value="1"/>
</dbReference>
<dbReference type="RefSeq" id="XP_064668660.1">
    <property type="nucleotide sequence ID" value="XM_064808734.1"/>
</dbReference>
<keyword evidence="4 5" id="KW-0720">Serine protease</keyword>
<dbReference type="InterPro" id="IPR000209">
    <property type="entry name" value="Peptidase_S8/S53_dom"/>
</dbReference>
<feature type="active site" description="Charge relay system" evidence="5">
    <location>
        <position position="38"/>
    </location>
</feature>
<dbReference type="InterPro" id="IPR023827">
    <property type="entry name" value="Peptidase_S8_Asp-AS"/>
</dbReference>
<dbReference type="GeneID" id="89932857"/>
<evidence type="ECO:0000313" key="8">
    <source>
        <dbReference type="Proteomes" id="UP001302812"/>
    </source>
</evidence>
<dbReference type="PROSITE" id="PS00136">
    <property type="entry name" value="SUBTILASE_ASP"/>
    <property type="match status" value="1"/>
</dbReference>
<evidence type="ECO:0000256" key="3">
    <source>
        <dbReference type="ARBA" id="ARBA00022801"/>
    </source>
</evidence>
<protein>
    <submittedName>
        <fullName evidence="7">Subtilisin-like protein</fullName>
    </submittedName>
</protein>
<evidence type="ECO:0000259" key="6">
    <source>
        <dbReference type="PROSITE" id="PS50806"/>
    </source>
</evidence>
<comment type="similarity">
    <text evidence="1 5">Belongs to the peptidase S8 family.</text>
</comment>
<reference evidence="7" key="1">
    <citation type="journal article" date="2023" name="Mol. Phylogenet. Evol.">
        <title>Genome-scale phylogeny and comparative genomics of the fungal order Sordariales.</title>
        <authorList>
            <person name="Hensen N."/>
            <person name="Bonometti L."/>
            <person name="Westerberg I."/>
            <person name="Brannstrom I.O."/>
            <person name="Guillou S."/>
            <person name="Cros-Aarteil S."/>
            <person name="Calhoun S."/>
            <person name="Haridas S."/>
            <person name="Kuo A."/>
            <person name="Mondo S."/>
            <person name="Pangilinan J."/>
            <person name="Riley R."/>
            <person name="LaButti K."/>
            <person name="Andreopoulos B."/>
            <person name="Lipzen A."/>
            <person name="Chen C."/>
            <person name="Yan M."/>
            <person name="Daum C."/>
            <person name="Ng V."/>
            <person name="Clum A."/>
            <person name="Steindorff A."/>
            <person name="Ohm R.A."/>
            <person name="Martin F."/>
            <person name="Silar P."/>
            <person name="Natvig D.O."/>
            <person name="Lalanne C."/>
            <person name="Gautier V."/>
            <person name="Ament-Velasquez S.L."/>
            <person name="Kruys A."/>
            <person name="Hutchinson M.I."/>
            <person name="Powell A.J."/>
            <person name="Barry K."/>
            <person name="Miller A.N."/>
            <person name="Grigoriev I.V."/>
            <person name="Debuchy R."/>
            <person name="Gladieux P."/>
            <person name="Hiltunen Thoren M."/>
            <person name="Johannesson H."/>
        </authorList>
    </citation>
    <scope>NUCLEOTIDE SEQUENCE</scope>
    <source>
        <strain evidence="7">CBS 508.74</strain>
    </source>
</reference>
<feature type="active site" description="Charge relay system" evidence="5">
    <location>
        <position position="246"/>
    </location>
</feature>
<accession>A0AAN6QIX8</accession>
<reference evidence="7" key="2">
    <citation type="submission" date="2023-05" db="EMBL/GenBank/DDBJ databases">
        <authorList>
            <consortium name="Lawrence Berkeley National Laboratory"/>
            <person name="Steindorff A."/>
            <person name="Hensen N."/>
            <person name="Bonometti L."/>
            <person name="Westerberg I."/>
            <person name="Brannstrom I.O."/>
            <person name="Guillou S."/>
            <person name="Cros-Aarteil S."/>
            <person name="Calhoun S."/>
            <person name="Haridas S."/>
            <person name="Kuo A."/>
            <person name="Mondo S."/>
            <person name="Pangilinan J."/>
            <person name="Riley R."/>
            <person name="Labutti K."/>
            <person name="Andreopoulos B."/>
            <person name="Lipzen A."/>
            <person name="Chen C."/>
            <person name="Yanf M."/>
            <person name="Daum C."/>
            <person name="Ng V."/>
            <person name="Clum A."/>
            <person name="Ohm R."/>
            <person name="Martin F."/>
            <person name="Silar P."/>
            <person name="Natvig D."/>
            <person name="Lalanne C."/>
            <person name="Gautier V."/>
            <person name="Ament-Velasquez S.L."/>
            <person name="Kruys A."/>
            <person name="Hutchinson M.I."/>
            <person name="Powell A.J."/>
            <person name="Barry K."/>
            <person name="Miller A.N."/>
            <person name="Grigoriev I.V."/>
            <person name="Debuchy R."/>
            <person name="Gladieux P."/>
            <person name="Thoren M.H."/>
            <person name="Johannesson H."/>
        </authorList>
    </citation>
    <scope>NUCLEOTIDE SEQUENCE</scope>
    <source>
        <strain evidence="7">CBS 508.74</strain>
    </source>
</reference>
<dbReference type="InterPro" id="IPR051048">
    <property type="entry name" value="Peptidase_S8/S53_subtilisin"/>
</dbReference>
<keyword evidence="2 5" id="KW-0645">Protease</keyword>
<dbReference type="InterPro" id="IPR003655">
    <property type="entry name" value="aKRAB"/>
</dbReference>
<dbReference type="GO" id="GO:0006508">
    <property type="term" value="P:proteolysis"/>
    <property type="evidence" value="ECO:0007669"/>
    <property type="project" value="UniProtKB-KW"/>
</dbReference>
<dbReference type="PANTHER" id="PTHR43399">
    <property type="entry name" value="SUBTILISIN-RELATED"/>
    <property type="match status" value="1"/>
</dbReference>
<dbReference type="PROSITE" id="PS50806">
    <property type="entry name" value="KRAB_RELATED"/>
    <property type="match status" value="1"/>
</dbReference>
<dbReference type="GO" id="GO:0006355">
    <property type="term" value="P:regulation of DNA-templated transcription"/>
    <property type="evidence" value="ECO:0007669"/>
    <property type="project" value="InterPro"/>
</dbReference>
<dbReference type="Proteomes" id="UP001302812">
    <property type="component" value="Unassembled WGS sequence"/>
</dbReference>
<comment type="caution">
    <text evidence="7">The sequence shown here is derived from an EMBL/GenBank/DDBJ whole genome shotgun (WGS) entry which is preliminary data.</text>
</comment>
<dbReference type="PANTHER" id="PTHR43399:SF4">
    <property type="entry name" value="CELL WALL-ASSOCIATED PROTEASE"/>
    <property type="match status" value="1"/>
</dbReference>
<dbReference type="PRINTS" id="PR00723">
    <property type="entry name" value="SUBTILISIN"/>
</dbReference>
<dbReference type="AlphaFoldDB" id="A0AAN6QIX8"/>